<feature type="compositionally biased region" description="Basic and acidic residues" evidence="1">
    <location>
        <begin position="133"/>
        <end position="157"/>
    </location>
</feature>
<gene>
    <name evidence="2" type="ORF">HMF3257_35685</name>
</gene>
<accession>A0A327NUK0</accession>
<sequence length="171" mass="18492">MKDEKDIDRNNAQINGQTEGPFSTDGTDIDRPNEDNRNRFEQENSANGLDSQQVRGSQDGRNDRAIGSTDMDSKNGVLRMGDNANSTLELTDEGLNSAVADEAKTNTAMVDVTTHGPTDYASANEVPVPKAEVAAKKKNEGKNASSKEETQKVREADVAETGTDLNNKPTY</sequence>
<dbReference type="EMBL" id="QLII01000001">
    <property type="protein sequence ID" value="RAI78109.1"/>
    <property type="molecule type" value="Genomic_DNA"/>
</dbReference>
<dbReference type="Proteomes" id="UP000249016">
    <property type="component" value="Unassembled WGS sequence"/>
</dbReference>
<dbReference type="AlphaFoldDB" id="A0A327NUK0"/>
<feature type="compositionally biased region" description="Polar residues" evidence="1">
    <location>
        <begin position="10"/>
        <end position="26"/>
    </location>
</feature>
<dbReference type="OrthoDB" id="953632at2"/>
<comment type="caution">
    <text evidence="2">The sequence shown here is derived from an EMBL/GenBank/DDBJ whole genome shotgun (WGS) entry which is preliminary data.</text>
</comment>
<feature type="region of interest" description="Disordered" evidence="1">
    <location>
        <begin position="1"/>
        <end position="85"/>
    </location>
</feature>
<feature type="compositionally biased region" description="Polar residues" evidence="1">
    <location>
        <begin position="43"/>
        <end position="56"/>
    </location>
</feature>
<dbReference type="RefSeq" id="WP_111349550.1">
    <property type="nucleotide sequence ID" value="NZ_QLII01000001.1"/>
</dbReference>
<protein>
    <submittedName>
        <fullName evidence="2">Uncharacterized protein</fullName>
    </submittedName>
</protein>
<feature type="region of interest" description="Disordered" evidence="1">
    <location>
        <begin position="132"/>
        <end position="171"/>
    </location>
</feature>
<feature type="compositionally biased region" description="Basic and acidic residues" evidence="1">
    <location>
        <begin position="28"/>
        <end position="42"/>
    </location>
</feature>
<organism evidence="2 3">
    <name type="scientific">Spirosoma telluris</name>
    <dbReference type="NCBI Taxonomy" id="2183553"/>
    <lineage>
        <taxon>Bacteria</taxon>
        <taxon>Pseudomonadati</taxon>
        <taxon>Bacteroidota</taxon>
        <taxon>Cytophagia</taxon>
        <taxon>Cytophagales</taxon>
        <taxon>Cytophagaceae</taxon>
        <taxon>Spirosoma</taxon>
    </lineage>
</organism>
<name>A0A327NUK0_9BACT</name>
<evidence type="ECO:0000313" key="2">
    <source>
        <dbReference type="EMBL" id="RAI78109.1"/>
    </source>
</evidence>
<keyword evidence="3" id="KW-1185">Reference proteome</keyword>
<reference evidence="2 3" key="1">
    <citation type="submission" date="2018-06" db="EMBL/GenBank/DDBJ databases">
        <title>Spirosoma sp. HMF3257 Genome sequencing and assembly.</title>
        <authorList>
            <person name="Kang H."/>
            <person name="Cha I."/>
            <person name="Kim H."/>
            <person name="Kang J."/>
            <person name="Joh K."/>
        </authorList>
    </citation>
    <scope>NUCLEOTIDE SEQUENCE [LARGE SCALE GENOMIC DNA]</scope>
    <source>
        <strain evidence="2 3">HMF3257</strain>
    </source>
</reference>
<proteinExistence type="predicted"/>
<evidence type="ECO:0000256" key="1">
    <source>
        <dbReference type="SAM" id="MobiDB-lite"/>
    </source>
</evidence>
<evidence type="ECO:0000313" key="3">
    <source>
        <dbReference type="Proteomes" id="UP000249016"/>
    </source>
</evidence>